<reference evidence="2 3" key="1">
    <citation type="submission" date="2023-03" db="EMBL/GenBank/DDBJ databases">
        <title>Host association and intracellularity evolved multiple times independently in the Rickettsiales.</title>
        <authorList>
            <person name="Castelli M."/>
            <person name="Nardi T."/>
            <person name="Gammuto L."/>
            <person name="Bellinzona G."/>
            <person name="Sabaneyeva E."/>
            <person name="Potekhin A."/>
            <person name="Serra V."/>
            <person name="Petroni G."/>
            <person name="Sassera D."/>
        </authorList>
    </citation>
    <scope>NUCLEOTIDE SEQUENCE [LARGE SCALE GENOMIC DNA]</scope>
    <source>
        <strain evidence="2 3">Sr 2-6</strain>
    </source>
</reference>
<organism evidence="2 3">
    <name type="scientific">Candidatus Megaera venefica</name>
    <dbReference type="NCBI Taxonomy" id="2055910"/>
    <lineage>
        <taxon>Bacteria</taxon>
        <taxon>Pseudomonadati</taxon>
        <taxon>Pseudomonadota</taxon>
        <taxon>Alphaproteobacteria</taxon>
        <taxon>Rickettsiales</taxon>
        <taxon>Rickettsiaceae</taxon>
        <taxon>Candidatus Megaera</taxon>
    </lineage>
</organism>
<keyword evidence="1" id="KW-0812">Transmembrane</keyword>
<keyword evidence="1" id="KW-0472">Membrane</keyword>
<dbReference type="EMBL" id="JARJFB010000091">
    <property type="protein sequence ID" value="MEA0971173.1"/>
    <property type="molecule type" value="Genomic_DNA"/>
</dbReference>
<feature type="transmembrane region" description="Helical" evidence="1">
    <location>
        <begin position="6"/>
        <end position="24"/>
    </location>
</feature>
<comment type="caution">
    <text evidence="2">The sequence shown here is derived from an EMBL/GenBank/DDBJ whole genome shotgun (WGS) entry which is preliminary data.</text>
</comment>
<dbReference type="Proteomes" id="UP001291687">
    <property type="component" value="Unassembled WGS sequence"/>
</dbReference>
<accession>A0ABU5NDA8</accession>
<keyword evidence="1" id="KW-1133">Transmembrane helix</keyword>
<evidence type="ECO:0008006" key="4">
    <source>
        <dbReference type="Google" id="ProtNLM"/>
    </source>
</evidence>
<dbReference type="RefSeq" id="WP_322777075.1">
    <property type="nucleotide sequence ID" value="NZ_JARJFB010000091.1"/>
</dbReference>
<proteinExistence type="predicted"/>
<name>A0ABU5NDA8_9RICK</name>
<evidence type="ECO:0000313" key="3">
    <source>
        <dbReference type="Proteomes" id="UP001291687"/>
    </source>
</evidence>
<gene>
    <name evidence="2" type="ORF">Megvenef_01146</name>
</gene>
<evidence type="ECO:0000256" key="1">
    <source>
        <dbReference type="SAM" id="Phobius"/>
    </source>
</evidence>
<keyword evidence="3" id="KW-1185">Reference proteome</keyword>
<evidence type="ECO:0000313" key="2">
    <source>
        <dbReference type="EMBL" id="MEA0971173.1"/>
    </source>
</evidence>
<protein>
    <recommendedName>
        <fullName evidence="4">Flagellar biosynthetic protein FliO</fullName>
    </recommendedName>
</protein>
<sequence length="92" mass="10277">MELEIIFKALFALGIVLGSMYIVLRIVQRYTKFGTGAKSIGKTGGLKIENIVYIDEGTKIVNISNNNGFHYIIAISKQNSFLIDKYTATKEE</sequence>